<protein>
    <recommendedName>
        <fullName evidence="5">Zn(2)-C6 fungal-type domain-containing protein</fullName>
    </recommendedName>
</protein>
<keyword evidence="3" id="KW-0539">Nucleus</keyword>
<dbReference type="CDD" id="cd00067">
    <property type="entry name" value="GAL4"/>
    <property type="match status" value="1"/>
</dbReference>
<dbReference type="InterPro" id="IPR050613">
    <property type="entry name" value="Sec_Metabolite_Reg"/>
</dbReference>
<dbReference type="OMA" id="VQHDLMR"/>
<sequence length="669" mass="75573">MPGRSSATRRRQITSCTECYRRKQKCDRAKPCNICVNRKVPGKCAYSSAVRTDLSSLPQVSRPSIANPQVPVEGETPAATSRRQLLSDQAGYLSIGDSAPSLGDRGSQDSGPAQLRSLPSSMKDKFRDLASQLPPPFLARELVDGYFSEANWYFGVLEQHYFEKLYTSWRTFGDLGFKDGKVEELPQDVFHFPALLFQTLAVALQFLPPNTLTTRVFQVENSSDRDRLSQMYGEKGMEIMTLLGREDPTITAVQHDLMRGVWLKNCSRGKEAWHVLGSAVRMAQELGLHLHSEVYQTRDSKVEDTLNQLWYEEYKRRLWIRLFAWDSHMAFTLNRPRIIHLSDCTAKPPLDCDLPFDPSVAVPTVVGEHDPPSSFTPHLFQYSLSRLVHEAMSLNANKRDVKDYSVVKKIHGEVLSLLDNLPAVVRHENPNVSWDNRCSHLAKQREQIATSANSFLLALYRAHARDRRESRQAAVQAALSILASQERLFNMMGKHAYNLYILTIYSLDASIFLSVTLAEHPLTDIDLTSQVHRAIRAALYRLQLAMERSQLARSGERILKLCYQKMERSTPFEPTSGEQGIFAGQSNPPNPLLTDITVSQLHSSPEQSIFRLPVLNGSELDQLNSSIMFTNVTEANFDMTLWIQQMGYWENPAQGSGTGQDSAFDPPFE</sequence>
<proteinExistence type="predicted"/>
<dbReference type="GO" id="GO:0000981">
    <property type="term" value="F:DNA-binding transcription factor activity, RNA polymerase II-specific"/>
    <property type="evidence" value="ECO:0007669"/>
    <property type="project" value="InterPro"/>
</dbReference>
<evidence type="ECO:0000256" key="2">
    <source>
        <dbReference type="ARBA" id="ARBA00022723"/>
    </source>
</evidence>
<gene>
    <name evidence="6" type="ORF">B7463_g9134</name>
</gene>
<evidence type="ECO:0000256" key="4">
    <source>
        <dbReference type="SAM" id="MobiDB-lite"/>
    </source>
</evidence>
<feature type="region of interest" description="Disordered" evidence="4">
    <location>
        <begin position="59"/>
        <end position="79"/>
    </location>
</feature>
<evidence type="ECO:0000256" key="1">
    <source>
        <dbReference type="ARBA" id="ARBA00004123"/>
    </source>
</evidence>
<dbReference type="Gene3D" id="4.10.240.10">
    <property type="entry name" value="Zn(2)-C6 fungal-type DNA-binding domain"/>
    <property type="match status" value="1"/>
</dbReference>
<feature type="domain" description="Zn(2)-C6 fungal-type" evidence="5">
    <location>
        <begin position="15"/>
        <end position="46"/>
    </location>
</feature>
<comment type="subcellular location">
    <subcellularLocation>
        <location evidence="1">Nucleus</location>
    </subcellularLocation>
</comment>
<evidence type="ECO:0000313" key="6">
    <source>
        <dbReference type="EMBL" id="RFU27207.1"/>
    </source>
</evidence>
<dbReference type="GO" id="GO:0006351">
    <property type="term" value="P:DNA-templated transcription"/>
    <property type="evidence" value="ECO:0007669"/>
    <property type="project" value="InterPro"/>
</dbReference>
<dbReference type="OrthoDB" id="5344325at2759"/>
<dbReference type="InterPro" id="IPR001138">
    <property type="entry name" value="Zn2Cys6_DnaBD"/>
</dbReference>
<evidence type="ECO:0000259" key="5">
    <source>
        <dbReference type="PROSITE" id="PS50048"/>
    </source>
</evidence>
<dbReference type="PROSITE" id="PS50048">
    <property type="entry name" value="ZN2_CY6_FUNGAL_2"/>
    <property type="match status" value="1"/>
</dbReference>
<keyword evidence="2" id="KW-0479">Metal-binding</keyword>
<dbReference type="GO" id="GO:0003677">
    <property type="term" value="F:DNA binding"/>
    <property type="evidence" value="ECO:0007669"/>
    <property type="project" value="InterPro"/>
</dbReference>
<dbReference type="STRING" id="5539.A0A3E2H1N7"/>
<dbReference type="GO" id="GO:0005634">
    <property type="term" value="C:nucleus"/>
    <property type="evidence" value="ECO:0007669"/>
    <property type="project" value="UniProtKB-SubCell"/>
</dbReference>
<feature type="non-terminal residue" evidence="6">
    <location>
        <position position="669"/>
    </location>
</feature>
<dbReference type="GO" id="GO:0008270">
    <property type="term" value="F:zinc ion binding"/>
    <property type="evidence" value="ECO:0007669"/>
    <property type="project" value="InterPro"/>
</dbReference>
<dbReference type="InterPro" id="IPR007219">
    <property type="entry name" value="XnlR_reg_dom"/>
</dbReference>
<dbReference type="Pfam" id="PF04082">
    <property type="entry name" value="Fungal_trans"/>
    <property type="match status" value="1"/>
</dbReference>
<dbReference type="SUPFAM" id="SSF57701">
    <property type="entry name" value="Zn2/Cys6 DNA-binding domain"/>
    <property type="match status" value="1"/>
</dbReference>
<dbReference type="InterPro" id="IPR036864">
    <property type="entry name" value="Zn2-C6_fun-type_DNA-bd_sf"/>
</dbReference>
<organism evidence="6 7">
    <name type="scientific">Scytalidium lignicola</name>
    <name type="common">Hyphomycete</name>
    <dbReference type="NCBI Taxonomy" id="5539"/>
    <lineage>
        <taxon>Eukaryota</taxon>
        <taxon>Fungi</taxon>
        <taxon>Dikarya</taxon>
        <taxon>Ascomycota</taxon>
        <taxon>Pezizomycotina</taxon>
        <taxon>Leotiomycetes</taxon>
        <taxon>Leotiomycetes incertae sedis</taxon>
        <taxon>Scytalidium</taxon>
    </lineage>
</organism>
<dbReference type="SMART" id="SM00066">
    <property type="entry name" value="GAL4"/>
    <property type="match status" value="1"/>
</dbReference>
<dbReference type="EMBL" id="NCSJ02000218">
    <property type="protein sequence ID" value="RFU27207.1"/>
    <property type="molecule type" value="Genomic_DNA"/>
</dbReference>
<dbReference type="Proteomes" id="UP000258309">
    <property type="component" value="Unassembled WGS sequence"/>
</dbReference>
<dbReference type="SMART" id="SM00906">
    <property type="entry name" value="Fungal_trans"/>
    <property type="match status" value="1"/>
</dbReference>
<feature type="non-terminal residue" evidence="6">
    <location>
        <position position="1"/>
    </location>
</feature>
<reference evidence="6 7" key="1">
    <citation type="submission" date="2018-05" db="EMBL/GenBank/DDBJ databases">
        <title>Draft genome sequence of Scytalidium lignicola DSM 105466, a ubiquitous saprotrophic fungus.</title>
        <authorList>
            <person name="Buettner E."/>
            <person name="Gebauer A.M."/>
            <person name="Hofrichter M."/>
            <person name="Liers C."/>
            <person name="Kellner H."/>
        </authorList>
    </citation>
    <scope>NUCLEOTIDE SEQUENCE [LARGE SCALE GENOMIC DNA]</scope>
    <source>
        <strain evidence="6 7">DSM 105466</strain>
    </source>
</reference>
<dbReference type="PANTHER" id="PTHR31001">
    <property type="entry name" value="UNCHARACTERIZED TRANSCRIPTIONAL REGULATORY PROTEIN"/>
    <property type="match status" value="1"/>
</dbReference>
<accession>A0A3E2H1N7</accession>
<dbReference type="CDD" id="cd12148">
    <property type="entry name" value="fungal_TF_MHR"/>
    <property type="match status" value="1"/>
</dbReference>
<feature type="region of interest" description="Disordered" evidence="4">
    <location>
        <begin position="97"/>
        <end position="117"/>
    </location>
</feature>
<evidence type="ECO:0000313" key="7">
    <source>
        <dbReference type="Proteomes" id="UP000258309"/>
    </source>
</evidence>
<keyword evidence="7" id="KW-1185">Reference proteome</keyword>
<comment type="caution">
    <text evidence="6">The sequence shown here is derived from an EMBL/GenBank/DDBJ whole genome shotgun (WGS) entry which is preliminary data.</text>
</comment>
<evidence type="ECO:0000256" key="3">
    <source>
        <dbReference type="ARBA" id="ARBA00023242"/>
    </source>
</evidence>
<dbReference type="PANTHER" id="PTHR31001:SF87">
    <property type="entry name" value="COL-21"/>
    <property type="match status" value="1"/>
</dbReference>
<dbReference type="AlphaFoldDB" id="A0A3E2H1N7"/>
<name>A0A3E2H1N7_SCYLI</name>